<evidence type="ECO:0000313" key="4">
    <source>
        <dbReference type="Proteomes" id="UP000006790"/>
    </source>
</evidence>
<keyword evidence="2" id="KW-0472">Membrane</keyword>
<dbReference type="Proteomes" id="UP000006790">
    <property type="component" value="Chromosome 5"/>
</dbReference>
<dbReference type="GeneID" id="11472926"/>
<accession>I6NCX8</accession>
<dbReference type="HOGENOM" id="CLU_966539_0_0_1"/>
<dbReference type="EMBL" id="CP002501">
    <property type="protein sequence ID" value="AET39920.1"/>
    <property type="molecule type" value="Genomic_DNA"/>
</dbReference>
<organism evidence="3 4">
    <name type="scientific">Eremothecium cymbalariae (strain CBS 270.75 / DBVPG 7215 / KCTC 17166 / NRRL Y-17582)</name>
    <name type="common">Yeast</name>
    <dbReference type="NCBI Taxonomy" id="931890"/>
    <lineage>
        <taxon>Eukaryota</taxon>
        <taxon>Fungi</taxon>
        <taxon>Dikarya</taxon>
        <taxon>Ascomycota</taxon>
        <taxon>Saccharomycotina</taxon>
        <taxon>Saccharomycetes</taxon>
        <taxon>Saccharomycetales</taxon>
        <taxon>Saccharomycetaceae</taxon>
        <taxon>Eremothecium</taxon>
    </lineage>
</organism>
<gene>
    <name evidence="3" type="ordered locus">Ecym_5143</name>
</gene>
<evidence type="ECO:0000256" key="2">
    <source>
        <dbReference type="SAM" id="Phobius"/>
    </source>
</evidence>
<evidence type="ECO:0000313" key="3">
    <source>
        <dbReference type="EMBL" id="AET39920.1"/>
    </source>
</evidence>
<reference evidence="3 4" key="1">
    <citation type="journal article" date="2011" name="G3 (Bethesda)">
        <title>Genome evolution in the Eremothecium clade of the Saccharomyces complex revealed by comparative genomics.</title>
        <authorList>
            <person name="Wendland J."/>
            <person name="Walther A."/>
        </authorList>
    </citation>
    <scope>NUCLEOTIDE SEQUENCE [LARGE SCALE GENOMIC DNA]</scope>
    <source>
        <strain evidence="4">CBS 270.75 / DBVPG 7215 / KCTC 17166 / NRRL Y-17582</strain>
    </source>
</reference>
<protein>
    <submittedName>
        <fullName evidence="3">Uncharacterized protein</fullName>
    </submittedName>
</protein>
<keyword evidence="4" id="KW-1185">Reference proteome</keyword>
<dbReference type="OrthoDB" id="4061373at2759"/>
<dbReference type="KEGG" id="erc:Ecym_5143"/>
<dbReference type="eggNOG" id="ENOG502T0C5">
    <property type="taxonomic scope" value="Eukaryota"/>
</dbReference>
<feature type="region of interest" description="Disordered" evidence="1">
    <location>
        <begin position="258"/>
        <end position="288"/>
    </location>
</feature>
<evidence type="ECO:0000256" key="1">
    <source>
        <dbReference type="SAM" id="MobiDB-lite"/>
    </source>
</evidence>
<dbReference type="InParanoid" id="I6NCX8"/>
<dbReference type="AlphaFoldDB" id="I6NCX8"/>
<feature type="transmembrane region" description="Helical" evidence="2">
    <location>
        <begin position="7"/>
        <end position="30"/>
    </location>
</feature>
<keyword evidence="2" id="KW-1133">Transmembrane helix</keyword>
<dbReference type="OMA" id="IHTYEHP"/>
<sequence>MKSLIEFIFEATYIALTYILPIIFTVHTIYEADDFYKHFTKGYNDTESLEFRDSQLNNAEDYLKQLDDVMYLHLKICSLSLAKCMPRVQVCIYWCVYWFTTCFLDRFVYPGTLYYLDYADIKIESVVWKLVKMSITVIILIHTYEHPAQRERPLSERNHDRLWSVPSLLMKIYVRCLEITSSALEWLRVDCTPARISHFIGKGNNVLTLDQHTYFNRGTDPIIKEEKPMQDKTVFVMDTQNSYDIVSTSECNSILSSNSSASSYSSANSNTTGRFRSGHTRDSLSEIC</sequence>
<dbReference type="RefSeq" id="XP_003646737.1">
    <property type="nucleotide sequence ID" value="XM_003646689.1"/>
</dbReference>
<name>I6NCX8_ERECY</name>
<feature type="compositionally biased region" description="Low complexity" evidence="1">
    <location>
        <begin position="258"/>
        <end position="270"/>
    </location>
</feature>
<keyword evidence="2" id="KW-0812">Transmembrane</keyword>
<feature type="compositionally biased region" description="Basic and acidic residues" evidence="1">
    <location>
        <begin position="279"/>
        <end position="288"/>
    </location>
</feature>
<proteinExistence type="predicted"/>